<accession>A0A7I7PGH7</accession>
<name>A0A7I7PGH7_9MYCO</name>
<dbReference type="AlphaFoldDB" id="A0A7I7PGH7"/>
<sequence length="105" mass="11623">MFRCAFRSLHRSSGERDSTDRLHRSVGNGFARHKWARRPIHRWRCAAYVGGHPHPGAGVAAGAVYIASGMPVVRARHAEEIALAVKPRAQMPTVYIVRIAGIVEE</sequence>
<dbReference type="KEGG" id="mnv:MNVI_29570"/>
<gene>
    <name evidence="1" type="ORF">MNVI_29570</name>
</gene>
<dbReference type="Proteomes" id="UP000466894">
    <property type="component" value="Chromosome"/>
</dbReference>
<protein>
    <submittedName>
        <fullName evidence="1">Uncharacterized protein</fullName>
    </submittedName>
</protein>
<evidence type="ECO:0000313" key="2">
    <source>
        <dbReference type="Proteomes" id="UP000466894"/>
    </source>
</evidence>
<organism evidence="1 2">
    <name type="scientific">Mycobacterium noviomagense</name>
    <dbReference type="NCBI Taxonomy" id="459858"/>
    <lineage>
        <taxon>Bacteria</taxon>
        <taxon>Bacillati</taxon>
        <taxon>Actinomycetota</taxon>
        <taxon>Actinomycetes</taxon>
        <taxon>Mycobacteriales</taxon>
        <taxon>Mycobacteriaceae</taxon>
        <taxon>Mycobacterium</taxon>
    </lineage>
</organism>
<evidence type="ECO:0000313" key="1">
    <source>
        <dbReference type="EMBL" id="BBY07639.1"/>
    </source>
</evidence>
<proteinExistence type="predicted"/>
<reference evidence="1 2" key="1">
    <citation type="journal article" date="2019" name="Emerg. Microbes Infect.">
        <title>Comprehensive subspecies identification of 175 nontuberculous mycobacteria species based on 7547 genomic profiles.</title>
        <authorList>
            <person name="Matsumoto Y."/>
            <person name="Kinjo T."/>
            <person name="Motooka D."/>
            <person name="Nabeya D."/>
            <person name="Jung N."/>
            <person name="Uechi K."/>
            <person name="Horii T."/>
            <person name="Iida T."/>
            <person name="Fujita J."/>
            <person name="Nakamura S."/>
        </authorList>
    </citation>
    <scope>NUCLEOTIDE SEQUENCE [LARGE SCALE GENOMIC DNA]</scope>
    <source>
        <strain evidence="1 2">JCM 16367</strain>
    </source>
</reference>
<dbReference type="EMBL" id="AP022583">
    <property type="protein sequence ID" value="BBY07639.1"/>
    <property type="molecule type" value="Genomic_DNA"/>
</dbReference>